<evidence type="ECO:0000313" key="3">
    <source>
        <dbReference type="Proteomes" id="UP000789739"/>
    </source>
</evidence>
<dbReference type="EMBL" id="CAJVPI010002127">
    <property type="protein sequence ID" value="CAG8636436.1"/>
    <property type="molecule type" value="Genomic_DNA"/>
</dbReference>
<accession>A0A9N9GZJ4</accession>
<evidence type="ECO:0000256" key="1">
    <source>
        <dbReference type="SAM" id="MobiDB-lite"/>
    </source>
</evidence>
<organism evidence="2 3">
    <name type="scientific">Paraglomus brasilianum</name>
    <dbReference type="NCBI Taxonomy" id="144538"/>
    <lineage>
        <taxon>Eukaryota</taxon>
        <taxon>Fungi</taxon>
        <taxon>Fungi incertae sedis</taxon>
        <taxon>Mucoromycota</taxon>
        <taxon>Glomeromycotina</taxon>
        <taxon>Glomeromycetes</taxon>
        <taxon>Paraglomerales</taxon>
        <taxon>Paraglomeraceae</taxon>
        <taxon>Paraglomus</taxon>
    </lineage>
</organism>
<dbReference type="AlphaFoldDB" id="A0A9N9GZJ4"/>
<feature type="compositionally biased region" description="Basic and acidic residues" evidence="1">
    <location>
        <begin position="148"/>
        <end position="165"/>
    </location>
</feature>
<sequence length="653" mass="75649">MAKLEHARSTGYERKGWTKNIKQANRDDKLIQKHISERNVLMEEQHNEILKNSIVRDQVILSSLKEHLSRKRPAEYPSPSGDLFQPDISNTENDNCLYDCDETQKIREVVSVEVTDTIGKQVCTSKRTLRNIKPIDYNENLNKTNLSESDHEEKEIDKRKRHESDYDNDYEPSDNSSVSSNSDYDQKKKRKINKGKQPESKVTAKCDNRSVIKFYIKRCNNITRFINQEQLPIVIVTNPTTQTPRTPPPRPNVDNIQVTPQKSVLIKESVTYLQNHIKINVNDQGTVIKDNHTSVEISSIIRNWLVTVLSEGPLKRNIGERTFIVERIVPLFKAIQSAYKEYKFHWIEIELDCMREVKKIFPKFNLTINQADGLGVRNSSNKAIMFIEVSGGPENTDPKHVKEDSEKLLKEAVFGLVSLLRNYLDKHKTQIETRKSTKKDTINYIRTQWVSEDFVAEDLKSTNLSQPSTVVKKYMKLLKVEIFREPNVSESIPQDLWNEFGQWACFNKNQKLLEDHEIPEMFQRHPKDKLVIADETTKKIINNVHLDGYKYILKPWCIKNVFGETIIDFFDLSNPVSARVAQSAVDDYYEHTRKHVSHQSNQFINNLAEQFGCLTDSNIEPYVTASTASNHSQDHRSCVNKLTRELQPLSRCT</sequence>
<name>A0A9N9GZJ4_9GLOM</name>
<dbReference type="OrthoDB" id="2404656at2759"/>
<feature type="region of interest" description="Disordered" evidence="1">
    <location>
        <begin position="142"/>
        <end position="203"/>
    </location>
</feature>
<feature type="compositionally biased region" description="Low complexity" evidence="1">
    <location>
        <begin position="173"/>
        <end position="183"/>
    </location>
</feature>
<dbReference type="Proteomes" id="UP000789739">
    <property type="component" value="Unassembled WGS sequence"/>
</dbReference>
<keyword evidence="3" id="KW-1185">Reference proteome</keyword>
<evidence type="ECO:0000313" key="2">
    <source>
        <dbReference type="EMBL" id="CAG8636436.1"/>
    </source>
</evidence>
<gene>
    <name evidence="2" type="ORF">PBRASI_LOCUS9534</name>
</gene>
<protein>
    <submittedName>
        <fullName evidence="2">6598_t:CDS:1</fullName>
    </submittedName>
</protein>
<proteinExistence type="predicted"/>
<comment type="caution">
    <text evidence="2">The sequence shown here is derived from an EMBL/GenBank/DDBJ whole genome shotgun (WGS) entry which is preliminary data.</text>
</comment>
<reference evidence="2" key="1">
    <citation type="submission" date="2021-06" db="EMBL/GenBank/DDBJ databases">
        <authorList>
            <person name="Kallberg Y."/>
            <person name="Tangrot J."/>
            <person name="Rosling A."/>
        </authorList>
    </citation>
    <scope>NUCLEOTIDE SEQUENCE</scope>
    <source>
        <strain evidence="2">BR232B</strain>
    </source>
</reference>